<comment type="caution">
    <text evidence="1">The sequence shown here is derived from an EMBL/GenBank/DDBJ whole genome shotgun (WGS) entry which is preliminary data.</text>
</comment>
<dbReference type="EMBL" id="JBGFFE010000012">
    <property type="protein sequence ID" value="MEY8763876.1"/>
    <property type="molecule type" value="Genomic_DNA"/>
</dbReference>
<reference evidence="1 2" key="1">
    <citation type="submission" date="2024-08" db="EMBL/GenBank/DDBJ databases">
        <title>Clostridium lapicellarii sp. nov., and Clostridium renhuaiense sp. nov., two species isolated from the mud in a fermentation cellar used for producing sauce-flavour Chinese liquors.</title>
        <authorList>
            <person name="Yang F."/>
            <person name="Wang H."/>
            <person name="Chen L.Q."/>
            <person name="Zhou N."/>
            <person name="Lu J.J."/>
            <person name="Pu X.X."/>
            <person name="Wan B."/>
            <person name="Wang L."/>
            <person name="Liu S.J."/>
        </authorList>
    </citation>
    <scope>NUCLEOTIDE SEQUENCE [LARGE SCALE GENOMIC DNA]</scope>
    <source>
        <strain evidence="1 2">MT-113</strain>
    </source>
</reference>
<proteinExistence type="predicted"/>
<protein>
    <submittedName>
        <fullName evidence="1">Uncharacterized protein</fullName>
    </submittedName>
</protein>
<name>A0ABV4DYB5_9CLOT</name>
<gene>
    <name evidence="1" type="ORF">AB8S09_09530</name>
</gene>
<evidence type="ECO:0000313" key="1">
    <source>
        <dbReference type="EMBL" id="MEY8763876.1"/>
    </source>
</evidence>
<accession>A0ABV4DYB5</accession>
<evidence type="ECO:0000313" key="2">
    <source>
        <dbReference type="Proteomes" id="UP001565220"/>
    </source>
</evidence>
<organism evidence="1 2">
    <name type="scientific">Clostridium lapidicellarium</name>
    <dbReference type="NCBI Taxonomy" id="3240931"/>
    <lineage>
        <taxon>Bacteria</taxon>
        <taxon>Bacillati</taxon>
        <taxon>Bacillota</taxon>
        <taxon>Clostridia</taxon>
        <taxon>Eubacteriales</taxon>
        <taxon>Clostridiaceae</taxon>
        <taxon>Clostridium</taxon>
    </lineage>
</organism>
<sequence>MERDKVYCLQKTLIQERTGEVVSLYEKDIREKARSASNRVQYKEVCKIIKRYKKIAGKGKAKEIIDALRNIYRRRPAFLDEMGRIKC</sequence>
<dbReference type="RefSeq" id="WP_294182730.1">
    <property type="nucleotide sequence ID" value="NZ_JBGFFE010000012.1"/>
</dbReference>
<keyword evidence="2" id="KW-1185">Reference proteome</keyword>
<dbReference type="Proteomes" id="UP001565220">
    <property type="component" value="Unassembled WGS sequence"/>
</dbReference>